<name>A0A9Q3H9F7_9BASI</name>
<evidence type="ECO:0000313" key="3">
    <source>
        <dbReference type="Proteomes" id="UP000765509"/>
    </source>
</evidence>
<accession>A0A9Q3H9F7</accession>
<evidence type="ECO:0000313" key="2">
    <source>
        <dbReference type="EMBL" id="MBW0494634.1"/>
    </source>
</evidence>
<sequence length="225" mass="24942">MGNSGALPKRSQCLTLSGAFQRLDWLWVYCSQSVCLYRWQSDDGAGRVLSFAPTINGWLPRVQEGLAEGATSKLMEETRITQVGLDSSAKEQLAQPQNPGAKLEQLHASAFAALSPPIIDFLHNMSSFVCDRHLRAGAAPRSYFLSLLPLLCYFSLVFVAQAFSPGLLPVRGLSGHYQSQTTVTYAVETRNWSHHQTISGQDFFDSFVFIERWDNTTHGATQQVP</sequence>
<gene>
    <name evidence="2" type="ORF">O181_034349</name>
</gene>
<organism evidence="2 3">
    <name type="scientific">Austropuccinia psidii MF-1</name>
    <dbReference type="NCBI Taxonomy" id="1389203"/>
    <lineage>
        <taxon>Eukaryota</taxon>
        <taxon>Fungi</taxon>
        <taxon>Dikarya</taxon>
        <taxon>Basidiomycota</taxon>
        <taxon>Pucciniomycotina</taxon>
        <taxon>Pucciniomycetes</taxon>
        <taxon>Pucciniales</taxon>
        <taxon>Sphaerophragmiaceae</taxon>
        <taxon>Austropuccinia</taxon>
    </lineage>
</organism>
<evidence type="ECO:0000256" key="1">
    <source>
        <dbReference type="SAM" id="Phobius"/>
    </source>
</evidence>
<keyword evidence="1" id="KW-0812">Transmembrane</keyword>
<comment type="caution">
    <text evidence="2">The sequence shown here is derived from an EMBL/GenBank/DDBJ whole genome shotgun (WGS) entry which is preliminary data.</text>
</comment>
<keyword evidence="1" id="KW-1133">Transmembrane helix</keyword>
<keyword evidence="3" id="KW-1185">Reference proteome</keyword>
<keyword evidence="1" id="KW-0472">Membrane</keyword>
<dbReference type="AlphaFoldDB" id="A0A9Q3H9F7"/>
<dbReference type="Proteomes" id="UP000765509">
    <property type="component" value="Unassembled WGS sequence"/>
</dbReference>
<feature type="transmembrane region" description="Helical" evidence="1">
    <location>
        <begin position="142"/>
        <end position="163"/>
    </location>
</feature>
<reference evidence="2" key="1">
    <citation type="submission" date="2021-03" db="EMBL/GenBank/DDBJ databases">
        <title>Draft genome sequence of rust myrtle Austropuccinia psidii MF-1, a brazilian biotype.</title>
        <authorList>
            <person name="Quecine M.C."/>
            <person name="Pachon D.M.R."/>
            <person name="Bonatelli M.L."/>
            <person name="Correr F.H."/>
            <person name="Franceschini L.M."/>
            <person name="Leite T.F."/>
            <person name="Margarido G.R.A."/>
            <person name="Almeida C.A."/>
            <person name="Ferrarezi J.A."/>
            <person name="Labate C.A."/>
        </authorList>
    </citation>
    <scope>NUCLEOTIDE SEQUENCE</scope>
    <source>
        <strain evidence="2">MF-1</strain>
    </source>
</reference>
<dbReference type="EMBL" id="AVOT02012670">
    <property type="protein sequence ID" value="MBW0494634.1"/>
    <property type="molecule type" value="Genomic_DNA"/>
</dbReference>
<proteinExistence type="predicted"/>
<protein>
    <submittedName>
        <fullName evidence="2">Uncharacterized protein</fullName>
    </submittedName>
</protein>